<sequence length="545" mass="58542">MPTSTTPSPETLSPSAHTDTFCRDNLPDPADWPEIVLGPDTSYPDRLNCATALLDDVIREHGGDRPCLLSPDGEEWSYEELRTTANRIANLLVEDLGLVPGNRVLLRGPNNPWTVACWFGVLKAGGVVVATMPLLRAGELAAVDEIARIDLSLCDHRFLDELQAAGTSAPVVAYGGSSADDLCQRIAEASTEHDDVVTAADDVALLAFTSGTTGRPKATMHFHRDVLAIADTFSRHVLQPTPEDRFTGTPPIAFTFGLGGAVVFPLRVGASTLLVEKATPAELAGHIETHGVTICFTAPTAYRAMVSGGHTGSLGSLRRAVSAGEHLDEATWRTFHEGTGIRIIDGIGSTEMLHVFIAAADDDIHPGSTGVEVPGYTARVVDEDGRTVPDGTPGRLAVKGPTGCRYLADPRQQVYVENGWNITGDTFVRDDEGYFWYRARNDDMIISSGYNIAGPEVEEAVLSHPDVSDCAVVGQADPSRGQLVVAYVVLRDGAQAGPELAAAIQDHVKSRIAPYKYPRRVEFIDALPRTATGKVQRYRLRDQTA</sequence>
<dbReference type="InterPro" id="IPR045851">
    <property type="entry name" value="AMP-bd_C_sf"/>
</dbReference>
<keyword evidence="1" id="KW-0436">Ligase</keyword>
<dbReference type="Gene3D" id="3.30.300.30">
    <property type="match status" value="1"/>
</dbReference>
<dbReference type="PROSITE" id="PS00455">
    <property type="entry name" value="AMP_BINDING"/>
    <property type="match status" value="1"/>
</dbReference>
<reference evidence="4 5" key="1">
    <citation type="submission" date="2022-09" db="EMBL/GenBank/DDBJ databases">
        <title>Complete genome sequence of Janibacter terrae strain COS04-44, PCL-degrading bacteria isolated from oil spilled coast.</title>
        <authorList>
            <person name="Park H."/>
            <person name="Kim J.Y."/>
            <person name="An S.H."/>
            <person name="Lee C.M."/>
            <person name="Weon H.-Y."/>
        </authorList>
    </citation>
    <scope>NUCLEOTIDE SEQUENCE [LARGE SCALE GENOMIC DNA]</scope>
    <source>
        <strain evidence="4 5">COS04-44</strain>
    </source>
</reference>
<feature type="domain" description="AMP-binding enzyme C-terminal" evidence="3">
    <location>
        <begin position="456"/>
        <end position="534"/>
    </location>
</feature>
<dbReference type="EMBL" id="CP104874">
    <property type="protein sequence ID" value="WWF05734.1"/>
    <property type="molecule type" value="Genomic_DNA"/>
</dbReference>
<dbReference type="PANTHER" id="PTHR43352:SF1">
    <property type="entry name" value="ANTHRANILATE--COA LIGASE"/>
    <property type="match status" value="1"/>
</dbReference>
<dbReference type="InterPro" id="IPR042099">
    <property type="entry name" value="ANL_N_sf"/>
</dbReference>
<dbReference type="Pfam" id="PF13193">
    <property type="entry name" value="AMP-binding_C"/>
    <property type="match status" value="1"/>
</dbReference>
<keyword evidence="5" id="KW-1185">Reference proteome</keyword>
<feature type="domain" description="AMP-dependent synthetase/ligase" evidence="2">
    <location>
        <begin position="59"/>
        <end position="402"/>
    </location>
</feature>
<organism evidence="4 5">
    <name type="scientific">Janibacter terrae</name>
    <dbReference type="NCBI Taxonomy" id="103817"/>
    <lineage>
        <taxon>Bacteria</taxon>
        <taxon>Bacillati</taxon>
        <taxon>Actinomycetota</taxon>
        <taxon>Actinomycetes</taxon>
        <taxon>Micrococcales</taxon>
        <taxon>Intrasporangiaceae</taxon>
        <taxon>Janibacter</taxon>
    </lineage>
</organism>
<dbReference type="InterPro" id="IPR025110">
    <property type="entry name" value="AMP-bd_C"/>
</dbReference>
<dbReference type="Proteomes" id="UP001381003">
    <property type="component" value="Chromosome"/>
</dbReference>
<name>A0ABZ2FHD1_9MICO</name>
<evidence type="ECO:0000256" key="1">
    <source>
        <dbReference type="ARBA" id="ARBA00022598"/>
    </source>
</evidence>
<dbReference type="RefSeq" id="WP_338538565.1">
    <property type="nucleotide sequence ID" value="NZ_CP104874.1"/>
</dbReference>
<evidence type="ECO:0000259" key="3">
    <source>
        <dbReference type="Pfam" id="PF13193"/>
    </source>
</evidence>
<dbReference type="PANTHER" id="PTHR43352">
    <property type="entry name" value="ACETYL-COA SYNTHETASE"/>
    <property type="match status" value="1"/>
</dbReference>
<dbReference type="Pfam" id="PF00501">
    <property type="entry name" value="AMP-binding"/>
    <property type="match status" value="1"/>
</dbReference>
<proteinExistence type="predicted"/>
<evidence type="ECO:0000313" key="4">
    <source>
        <dbReference type="EMBL" id="WWF05734.1"/>
    </source>
</evidence>
<gene>
    <name evidence="4" type="ORF">N5P18_02340</name>
</gene>
<evidence type="ECO:0000313" key="5">
    <source>
        <dbReference type="Proteomes" id="UP001381003"/>
    </source>
</evidence>
<dbReference type="Gene3D" id="3.40.50.12780">
    <property type="entry name" value="N-terminal domain of ligase-like"/>
    <property type="match status" value="1"/>
</dbReference>
<accession>A0ABZ2FHD1</accession>
<dbReference type="InterPro" id="IPR000873">
    <property type="entry name" value="AMP-dep_synth/lig_dom"/>
</dbReference>
<evidence type="ECO:0000259" key="2">
    <source>
        <dbReference type="Pfam" id="PF00501"/>
    </source>
</evidence>
<protein>
    <submittedName>
        <fullName evidence="4">AMP-binding protein</fullName>
    </submittedName>
</protein>
<dbReference type="InterPro" id="IPR020845">
    <property type="entry name" value="AMP-binding_CS"/>
</dbReference>
<dbReference type="SUPFAM" id="SSF56801">
    <property type="entry name" value="Acetyl-CoA synthetase-like"/>
    <property type="match status" value="1"/>
</dbReference>